<dbReference type="GO" id="GO:0005524">
    <property type="term" value="F:ATP binding"/>
    <property type="evidence" value="ECO:0007669"/>
    <property type="project" value="UniProtKB-KW"/>
</dbReference>
<dbReference type="PANTHER" id="PTHR42771">
    <property type="entry name" value="IRON(3+)-HYDROXAMATE IMPORT ATP-BINDING PROTEIN FHUC"/>
    <property type="match status" value="1"/>
</dbReference>
<gene>
    <name evidence="12" type="ORF">SAMN02745753_01604</name>
</gene>
<evidence type="ECO:0000256" key="3">
    <source>
        <dbReference type="ARBA" id="ARBA00022448"/>
    </source>
</evidence>
<dbReference type="InterPro" id="IPR003593">
    <property type="entry name" value="AAA+_ATPase"/>
</dbReference>
<protein>
    <submittedName>
        <fullName evidence="12">Iron complex transport system ATP-binding protein</fullName>
    </submittedName>
</protein>
<name>A0A1M5A533_9GAMM</name>
<keyword evidence="4" id="KW-1003">Cell membrane</keyword>
<dbReference type="EMBL" id="FQVF01000006">
    <property type="protein sequence ID" value="SHF25378.1"/>
    <property type="molecule type" value="Genomic_DNA"/>
</dbReference>
<dbReference type="GO" id="GO:0006826">
    <property type="term" value="P:iron ion transport"/>
    <property type="evidence" value="ECO:0007669"/>
    <property type="project" value="UniProtKB-KW"/>
</dbReference>
<keyword evidence="10" id="KW-0472">Membrane</keyword>
<dbReference type="STRING" id="1122206.SAMN02745753_01604"/>
<keyword evidence="6" id="KW-0547">Nucleotide-binding</keyword>
<dbReference type="CDD" id="cd03214">
    <property type="entry name" value="ABC_Iron-Siderophores_B12_Hemin"/>
    <property type="match status" value="1"/>
</dbReference>
<comment type="similarity">
    <text evidence="2">Belongs to the ABC transporter superfamily.</text>
</comment>
<dbReference type="FunFam" id="3.40.50.300:FF:000134">
    <property type="entry name" value="Iron-enterobactin ABC transporter ATP-binding protein"/>
    <property type="match status" value="1"/>
</dbReference>
<accession>A0A1M5A533</accession>
<keyword evidence="8" id="KW-0408">Iron</keyword>
<evidence type="ECO:0000313" key="13">
    <source>
        <dbReference type="Proteomes" id="UP000184517"/>
    </source>
</evidence>
<keyword evidence="13" id="KW-1185">Reference proteome</keyword>
<evidence type="ECO:0000256" key="8">
    <source>
        <dbReference type="ARBA" id="ARBA00023004"/>
    </source>
</evidence>
<evidence type="ECO:0000313" key="12">
    <source>
        <dbReference type="EMBL" id="SHF25378.1"/>
    </source>
</evidence>
<comment type="subcellular location">
    <subcellularLocation>
        <location evidence="1">Cell membrane</location>
        <topology evidence="1">Peripheral membrane protein</topology>
    </subcellularLocation>
</comment>
<dbReference type="PANTHER" id="PTHR42771:SF2">
    <property type="entry name" value="IRON(3+)-HYDROXAMATE IMPORT ATP-BINDING PROTEIN FHUC"/>
    <property type="match status" value="1"/>
</dbReference>
<keyword evidence="3" id="KW-0813">Transport</keyword>
<dbReference type="GO" id="GO:0005886">
    <property type="term" value="C:plasma membrane"/>
    <property type="evidence" value="ECO:0007669"/>
    <property type="project" value="UniProtKB-SubCell"/>
</dbReference>
<evidence type="ECO:0000256" key="4">
    <source>
        <dbReference type="ARBA" id="ARBA00022475"/>
    </source>
</evidence>
<proteinExistence type="inferred from homology"/>
<evidence type="ECO:0000256" key="1">
    <source>
        <dbReference type="ARBA" id="ARBA00004202"/>
    </source>
</evidence>
<dbReference type="Gene3D" id="3.40.50.300">
    <property type="entry name" value="P-loop containing nucleotide triphosphate hydrolases"/>
    <property type="match status" value="1"/>
</dbReference>
<evidence type="ECO:0000259" key="11">
    <source>
        <dbReference type="PROSITE" id="PS50893"/>
    </source>
</evidence>
<evidence type="ECO:0000256" key="10">
    <source>
        <dbReference type="ARBA" id="ARBA00023136"/>
    </source>
</evidence>
<dbReference type="AlphaFoldDB" id="A0A1M5A533"/>
<dbReference type="OrthoDB" id="6461291at2"/>
<dbReference type="GO" id="GO:0016887">
    <property type="term" value="F:ATP hydrolysis activity"/>
    <property type="evidence" value="ECO:0007669"/>
    <property type="project" value="InterPro"/>
</dbReference>
<dbReference type="InterPro" id="IPR027417">
    <property type="entry name" value="P-loop_NTPase"/>
</dbReference>
<dbReference type="InterPro" id="IPR051535">
    <property type="entry name" value="Siderophore_ABC-ATPase"/>
</dbReference>
<keyword evidence="7 12" id="KW-0067">ATP-binding</keyword>
<sequence>MTATSLQFKPIPKQTPETNTLTRLCAEKLTLKHGKTSIIENLDVSLPEGKVTAIVGPNGCGKSTLLNGLSRIHSPSSGFVLLDGKDIHSLPSKEVARRLALLPQDTLAPDGITIEELIRFGRHPHQSLLKQWAMDDQQAINYALNAADLEGLKDRLLDTLSGGQRQRAWIAMSIAQETPLLLLDEPTSALDLGHQIEVFELIRNLSRQGKTLAMVVHDLPSACRYSDHIIAMKKGEIITQGSPKEVMTKELVRELYGVECDLIPDPMTGSPILINMKRVRS</sequence>
<dbReference type="PROSITE" id="PS50893">
    <property type="entry name" value="ABC_TRANSPORTER_2"/>
    <property type="match status" value="1"/>
</dbReference>
<dbReference type="Pfam" id="PF00005">
    <property type="entry name" value="ABC_tran"/>
    <property type="match status" value="1"/>
</dbReference>
<reference evidence="13" key="1">
    <citation type="submission" date="2016-11" db="EMBL/GenBank/DDBJ databases">
        <authorList>
            <person name="Varghese N."/>
            <person name="Submissions S."/>
        </authorList>
    </citation>
    <scope>NUCLEOTIDE SEQUENCE [LARGE SCALE GENOMIC DNA]</scope>
    <source>
        <strain evidence="13">DSM 16579</strain>
    </source>
</reference>
<evidence type="ECO:0000256" key="7">
    <source>
        <dbReference type="ARBA" id="ARBA00022840"/>
    </source>
</evidence>
<dbReference type="RefSeq" id="WP_072839194.1">
    <property type="nucleotide sequence ID" value="NZ_FQVF01000006.1"/>
</dbReference>
<evidence type="ECO:0000256" key="9">
    <source>
        <dbReference type="ARBA" id="ARBA00023065"/>
    </source>
</evidence>
<dbReference type="InterPro" id="IPR003439">
    <property type="entry name" value="ABC_transporter-like_ATP-bd"/>
</dbReference>
<dbReference type="Proteomes" id="UP000184517">
    <property type="component" value="Unassembled WGS sequence"/>
</dbReference>
<feature type="domain" description="ABC transporter" evidence="11">
    <location>
        <begin position="24"/>
        <end position="259"/>
    </location>
</feature>
<keyword evidence="9" id="KW-0406">Ion transport</keyword>
<evidence type="ECO:0000256" key="6">
    <source>
        <dbReference type="ARBA" id="ARBA00022741"/>
    </source>
</evidence>
<evidence type="ECO:0000256" key="5">
    <source>
        <dbReference type="ARBA" id="ARBA00022496"/>
    </source>
</evidence>
<dbReference type="SMART" id="SM00382">
    <property type="entry name" value="AAA"/>
    <property type="match status" value="1"/>
</dbReference>
<dbReference type="InterPro" id="IPR017871">
    <property type="entry name" value="ABC_transporter-like_CS"/>
</dbReference>
<evidence type="ECO:0000256" key="2">
    <source>
        <dbReference type="ARBA" id="ARBA00005417"/>
    </source>
</evidence>
<organism evidence="12 13">
    <name type="scientific">Marinomonas polaris DSM 16579</name>
    <dbReference type="NCBI Taxonomy" id="1122206"/>
    <lineage>
        <taxon>Bacteria</taxon>
        <taxon>Pseudomonadati</taxon>
        <taxon>Pseudomonadota</taxon>
        <taxon>Gammaproteobacteria</taxon>
        <taxon>Oceanospirillales</taxon>
        <taxon>Oceanospirillaceae</taxon>
        <taxon>Marinomonas</taxon>
    </lineage>
</organism>
<keyword evidence="5" id="KW-0410">Iron transport</keyword>
<dbReference type="SUPFAM" id="SSF52540">
    <property type="entry name" value="P-loop containing nucleoside triphosphate hydrolases"/>
    <property type="match status" value="1"/>
</dbReference>
<dbReference type="PROSITE" id="PS00211">
    <property type="entry name" value="ABC_TRANSPORTER_1"/>
    <property type="match status" value="1"/>
</dbReference>